<keyword evidence="3" id="KW-0808">Transferase</keyword>
<dbReference type="Proteomes" id="UP001177295">
    <property type="component" value="Chromosome"/>
</dbReference>
<evidence type="ECO:0000313" key="8">
    <source>
        <dbReference type="Proteomes" id="UP001177295"/>
    </source>
</evidence>
<proteinExistence type="inferred from homology"/>
<feature type="domain" description="Nucleotidyl transferase" evidence="6">
    <location>
        <begin position="7"/>
        <end position="272"/>
    </location>
</feature>
<dbReference type="PANTHER" id="PTHR43197:SF1">
    <property type="entry name" value="UTP--GLUCOSE-1-PHOSPHATE URIDYLYLTRANSFERASE"/>
    <property type="match status" value="1"/>
</dbReference>
<comment type="similarity">
    <text evidence="1">Belongs to the UDPGP type 2 family.</text>
</comment>
<dbReference type="EMBL" id="CP124550">
    <property type="protein sequence ID" value="WIO46152.1"/>
    <property type="molecule type" value="Genomic_DNA"/>
</dbReference>
<gene>
    <name evidence="7" type="ORF">SEML1_0533</name>
</gene>
<evidence type="ECO:0000259" key="6">
    <source>
        <dbReference type="Pfam" id="PF00483"/>
    </source>
</evidence>
<protein>
    <recommendedName>
        <fullName evidence="2">UTP--glucose-1-phosphate uridylyltransferase</fullName>
        <ecNumber evidence="2">2.7.7.9</ecNumber>
    </recommendedName>
</protein>
<dbReference type="GO" id="GO:0016779">
    <property type="term" value="F:nucleotidyltransferase activity"/>
    <property type="evidence" value="ECO:0007669"/>
    <property type="project" value="UniProtKB-KW"/>
</dbReference>
<reference evidence="7 8" key="1">
    <citation type="journal article" date="2023" name="Cell">
        <title>Genetic manipulation of Patescibacteria provides mechanistic insights into microbial dark matter and the epibiotic lifestyle.</title>
        <authorList>
            <person name="Wang Y."/>
            <person name="Gallagher L.A."/>
            <person name="Andrade P.A."/>
            <person name="Liu A."/>
            <person name="Humphreys I.R."/>
            <person name="Turkarslan S."/>
            <person name="Cutler K.J."/>
            <person name="Arrieta-Ortiz M.L."/>
            <person name="Li Y."/>
            <person name="Radey M.C."/>
            <person name="McLean J.S."/>
            <person name="Cong Q."/>
            <person name="Baker D."/>
            <person name="Baliga N.S."/>
            <person name="Peterson S.B."/>
            <person name="Mougous J.D."/>
        </authorList>
    </citation>
    <scope>NUCLEOTIDE SEQUENCE [LARGE SCALE GENOMIC DNA]</scope>
    <source>
        <strain evidence="7 8">ML1</strain>
    </source>
</reference>
<sequence>MMKRPTKAIIAAAGFGTRFLPQTKAMPKEMMPLIDKPIIQYVVEELVDAGIKDIIIVGSASKRAIEDHFDLPNEDLLANLRAGGDKKKPLLDQVEAIANLANFVYLRQKGAYGNATPIQCAAHLMGSEPFIYTWADDFFVSRPGVTKQLIETYERYGGSVLACKRAEKDDEYDKYGFVSGAAEQTGEVKVDRIIEKPGKANAPSELGSVSEFLFTPEIFDYLEKAHASFDGHGEFMIQPIVQAMINDGWGVYAREITDGKFYDTGDKLEYLKTMIDFGLDHPKLGPALREHLLQRVAELSEISE</sequence>
<keyword evidence="4 7" id="KW-0548">Nucleotidyltransferase</keyword>
<organism evidence="7 8">
    <name type="scientific">Candidatus Southlakia epibionticum</name>
    <dbReference type="NCBI Taxonomy" id="3043284"/>
    <lineage>
        <taxon>Bacteria</taxon>
        <taxon>Candidatus Saccharimonadota</taxon>
        <taxon>Candidatus Saccharimonadia</taxon>
        <taxon>Candidatus Saccharimonadales</taxon>
        <taxon>Candidatus Saccharimonadaceae</taxon>
        <taxon>Candidatus Southlakia</taxon>
    </lineage>
</organism>
<dbReference type="SUPFAM" id="SSF53448">
    <property type="entry name" value="Nucleotide-diphospho-sugar transferases"/>
    <property type="match status" value="1"/>
</dbReference>
<dbReference type="RefSeq" id="WP_376753696.1">
    <property type="nucleotide sequence ID" value="NZ_CP124550.1"/>
</dbReference>
<dbReference type="InterPro" id="IPR029044">
    <property type="entry name" value="Nucleotide-diphossugar_trans"/>
</dbReference>
<evidence type="ECO:0000256" key="2">
    <source>
        <dbReference type="ARBA" id="ARBA00012415"/>
    </source>
</evidence>
<evidence type="ECO:0000256" key="1">
    <source>
        <dbReference type="ARBA" id="ARBA00006890"/>
    </source>
</evidence>
<keyword evidence="8" id="KW-1185">Reference proteome</keyword>
<evidence type="ECO:0000256" key="3">
    <source>
        <dbReference type="ARBA" id="ARBA00022679"/>
    </source>
</evidence>
<comment type="catalytic activity">
    <reaction evidence="5">
        <text>alpha-D-glucose 1-phosphate + UTP + H(+) = UDP-alpha-D-glucose + diphosphate</text>
        <dbReference type="Rhea" id="RHEA:19889"/>
        <dbReference type="ChEBI" id="CHEBI:15378"/>
        <dbReference type="ChEBI" id="CHEBI:33019"/>
        <dbReference type="ChEBI" id="CHEBI:46398"/>
        <dbReference type="ChEBI" id="CHEBI:58601"/>
        <dbReference type="ChEBI" id="CHEBI:58885"/>
        <dbReference type="EC" id="2.7.7.9"/>
    </reaction>
</comment>
<evidence type="ECO:0000313" key="7">
    <source>
        <dbReference type="EMBL" id="WIO46152.1"/>
    </source>
</evidence>
<evidence type="ECO:0000256" key="4">
    <source>
        <dbReference type="ARBA" id="ARBA00022695"/>
    </source>
</evidence>
<evidence type="ECO:0000256" key="5">
    <source>
        <dbReference type="ARBA" id="ARBA00048128"/>
    </source>
</evidence>
<dbReference type="InterPro" id="IPR005771">
    <property type="entry name" value="GalU_uridylyltTrfase_bac/arc"/>
</dbReference>
<dbReference type="Gene3D" id="3.90.550.10">
    <property type="entry name" value="Spore Coat Polysaccharide Biosynthesis Protein SpsA, Chain A"/>
    <property type="match status" value="1"/>
</dbReference>
<name>A0ABY8WVP5_9BACT</name>
<dbReference type="EC" id="2.7.7.9" evidence="2"/>
<dbReference type="PANTHER" id="PTHR43197">
    <property type="entry name" value="UTP--GLUCOSE-1-PHOSPHATE URIDYLYLTRANSFERASE"/>
    <property type="match status" value="1"/>
</dbReference>
<accession>A0ABY8WVP5</accession>
<dbReference type="InterPro" id="IPR005835">
    <property type="entry name" value="NTP_transferase_dom"/>
</dbReference>
<dbReference type="Pfam" id="PF00483">
    <property type="entry name" value="NTP_transferase"/>
    <property type="match status" value="1"/>
</dbReference>